<dbReference type="Proteomes" id="UP000268908">
    <property type="component" value="Unassembled WGS sequence"/>
</dbReference>
<dbReference type="Pfam" id="PF06725">
    <property type="entry name" value="3D"/>
    <property type="match status" value="1"/>
</dbReference>
<dbReference type="InterPro" id="IPR036908">
    <property type="entry name" value="RlpA-like_sf"/>
</dbReference>
<protein>
    <recommendedName>
        <fullName evidence="2">peptidoglycan lytic exotransglycosylase</fullName>
        <ecNumber evidence="2">4.2.2.n1</ecNumber>
    </recommendedName>
    <alternativeName>
        <fullName evidence="5">Murein hydrolase A</fullName>
    </alternativeName>
</protein>
<proteinExistence type="predicted"/>
<dbReference type="SUPFAM" id="SSF50685">
    <property type="entry name" value="Barwin-like endoglucanases"/>
    <property type="match status" value="1"/>
</dbReference>
<evidence type="ECO:0000256" key="2">
    <source>
        <dbReference type="ARBA" id="ARBA00012587"/>
    </source>
</evidence>
<dbReference type="InterPro" id="IPR010611">
    <property type="entry name" value="3D_dom"/>
</dbReference>
<dbReference type="RefSeq" id="WP_121239848.1">
    <property type="nucleotide sequence ID" value="NZ_BHVV01000001.1"/>
</dbReference>
<dbReference type="EC" id="4.2.2.n1" evidence="2"/>
<organism evidence="8 9">
    <name type="scientific">Sulfurisoma sediminicola</name>
    <dbReference type="NCBI Taxonomy" id="1381557"/>
    <lineage>
        <taxon>Bacteria</taxon>
        <taxon>Pseudomonadati</taxon>
        <taxon>Pseudomonadota</taxon>
        <taxon>Betaproteobacteria</taxon>
        <taxon>Nitrosomonadales</taxon>
        <taxon>Sterolibacteriaceae</taxon>
        <taxon>Sulfurisoma</taxon>
    </lineage>
</organism>
<dbReference type="Gene3D" id="2.40.40.10">
    <property type="entry name" value="RlpA-like domain"/>
    <property type="match status" value="1"/>
</dbReference>
<dbReference type="GO" id="GO:0009253">
    <property type="term" value="P:peptidoglycan catabolic process"/>
    <property type="evidence" value="ECO:0007669"/>
    <property type="project" value="TreeGrafter"/>
</dbReference>
<dbReference type="Pfam" id="PF03562">
    <property type="entry name" value="MltA"/>
    <property type="match status" value="1"/>
</dbReference>
<dbReference type="PANTHER" id="PTHR30124:SF0">
    <property type="entry name" value="MEMBRANE-BOUND LYTIC MUREIN TRANSGLYCOSYLASE A"/>
    <property type="match status" value="1"/>
</dbReference>
<evidence type="ECO:0000313" key="9">
    <source>
        <dbReference type="Proteomes" id="UP000268908"/>
    </source>
</evidence>
<dbReference type="OrthoDB" id="9783686at2"/>
<dbReference type="CDD" id="cd14668">
    <property type="entry name" value="mlta_B"/>
    <property type="match status" value="1"/>
</dbReference>
<dbReference type="AlphaFoldDB" id="A0A497XKU6"/>
<evidence type="ECO:0000256" key="1">
    <source>
        <dbReference type="ARBA" id="ARBA00001420"/>
    </source>
</evidence>
<comment type="catalytic activity">
    <reaction evidence="1">
        <text>Exolytic cleavage of the (1-&gt;4)-beta-glycosidic linkage between N-acetylmuramic acid (MurNAc) and N-acetylglucosamine (GlcNAc) residues in peptidoglycan, from either the reducing or the non-reducing ends of the peptidoglycan chains, with concomitant formation of a 1,6-anhydrobond in the MurNAc residue.</text>
        <dbReference type="EC" id="4.2.2.n1"/>
    </reaction>
</comment>
<dbReference type="GO" id="GO:0004553">
    <property type="term" value="F:hydrolase activity, hydrolyzing O-glycosyl compounds"/>
    <property type="evidence" value="ECO:0007669"/>
    <property type="project" value="InterPro"/>
</dbReference>
<dbReference type="InterPro" id="IPR005300">
    <property type="entry name" value="MltA_B"/>
</dbReference>
<feature type="chain" id="PRO_5019789055" description="peptidoglycan lytic exotransglycosylase" evidence="6">
    <location>
        <begin position="20"/>
        <end position="406"/>
    </location>
</feature>
<dbReference type="PIRSF" id="PIRSF019422">
    <property type="entry name" value="MltA"/>
    <property type="match status" value="1"/>
</dbReference>
<evidence type="ECO:0000256" key="6">
    <source>
        <dbReference type="SAM" id="SignalP"/>
    </source>
</evidence>
<reference evidence="8 9" key="1">
    <citation type="submission" date="2018-10" db="EMBL/GenBank/DDBJ databases">
        <title>Genomic Encyclopedia of Type Strains, Phase IV (KMG-IV): sequencing the most valuable type-strain genomes for metagenomic binning, comparative biology and taxonomic classification.</title>
        <authorList>
            <person name="Goeker M."/>
        </authorList>
    </citation>
    <scope>NUCLEOTIDE SEQUENCE [LARGE SCALE GENOMIC DNA]</scope>
    <source>
        <strain evidence="8 9">DSM 26916</strain>
    </source>
</reference>
<dbReference type="GO" id="GO:0008933">
    <property type="term" value="F:peptidoglycan lytic transglycosylase activity"/>
    <property type="evidence" value="ECO:0007669"/>
    <property type="project" value="TreeGrafter"/>
</dbReference>
<evidence type="ECO:0000256" key="4">
    <source>
        <dbReference type="ARBA" id="ARBA00023316"/>
    </source>
</evidence>
<feature type="domain" description="Lytic transglycosylase MltA" evidence="7">
    <location>
        <begin position="141"/>
        <end position="298"/>
    </location>
</feature>
<evidence type="ECO:0000259" key="7">
    <source>
        <dbReference type="SMART" id="SM00925"/>
    </source>
</evidence>
<dbReference type="GO" id="GO:0009254">
    <property type="term" value="P:peptidoglycan turnover"/>
    <property type="evidence" value="ECO:0007669"/>
    <property type="project" value="InterPro"/>
</dbReference>
<accession>A0A497XKU6</accession>
<keyword evidence="9" id="KW-1185">Reference proteome</keyword>
<dbReference type="EMBL" id="RCCI01000004">
    <property type="protein sequence ID" value="RLJ67896.1"/>
    <property type="molecule type" value="Genomic_DNA"/>
</dbReference>
<dbReference type="GO" id="GO:0019867">
    <property type="term" value="C:outer membrane"/>
    <property type="evidence" value="ECO:0007669"/>
    <property type="project" value="InterPro"/>
</dbReference>
<dbReference type="GO" id="GO:0071555">
    <property type="term" value="P:cell wall organization"/>
    <property type="evidence" value="ECO:0007669"/>
    <property type="project" value="UniProtKB-KW"/>
</dbReference>
<keyword evidence="6" id="KW-0732">Signal</keyword>
<comment type="caution">
    <text evidence="8">The sequence shown here is derived from an EMBL/GenBank/DDBJ whole genome shotgun (WGS) entry which is preliminary data.</text>
</comment>
<dbReference type="PANTHER" id="PTHR30124">
    <property type="entry name" value="MEMBRANE-BOUND LYTIC MUREIN TRANSGLYCOSYLASE A"/>
    <property type="match status" value="1"/>
</dbReference>
<name>A0A497XKU6_9PROT</name>
<keyword evidence="3" id="KW-0456">Lyase</keyword>
<feature type="signal peptide" evidence="6">
    <location>
        <begin position="1"/>
        <end position="19"/>
    </location>
</feature>
<dbReference type="PROSITE" id="PS51257">
    <property type="entry name" value="PROKAR_LIPOPROTEIN"/>
    <property type="match status" value="1"/>
</dbReference>
<dbReference type="InterPro" id="IPR026044">
    <property type="entry name" value="MltA"/>
</dbReference>
<gene>
    <name evidence="8" type="ORF">DFR35_0449</name>
</gene>
<dbReference type="Gene3D" id="2.40.240.50">
    <property type="entry name" value="Barwin-like endoglucanases"/>
    <property type="match status" value="1"/>
</dbReference>
<sequence>MLRPLFIASLTLLLAGCVAAPVAPPRPEGCPPCAACPVCPAIEPVKPPEKPLQPATWEDLPGWAEDDALSTFEALRASCATLEKQALWRTVCASLGTTKVGADGVASRAARAWFEANLVPWRLVNPDGTREGLITGYYEPIVKGSRERRKPFLHPVFGPPDDLVVVDLAEIYPELKHMRLRGRLEGRKLVPYFSRGEWTEEEVRRAGQALLWIDDAIDLFFLQIQGSGQVELADGGRVRINYADQNGHPYRSIGKWLIEQGELKAHEASMQGIKNWARANPKRLQELLNNNPSLVFFRELPFTGSGPQGALGLPLTPRRSIAVDPRHVPLGAPVFLDTTWPNETRPLRQLMLAQDAGGAIRGVVRADFYWGSGAEAGSLAGRMRQKGSMWVLLPRGYAPPEGGIPR</sequence>
<evidence type="ECO:0000313" key="8">
    <source>
        <dbReference type="EMBL" id="RLJ67896.1"/>
    </source>
</evidence>
<evidence type="ECO:0000256" key="3">
    <source>
        <dbReference type="ARBA" id="ARBA00023239"/>
    </source>
</evidence>
<keyword evidence="4" id="KW-0961">Cell wall biogenesis/degradation</keyword>
<evidence type="ECO:0000256" key="5">
    <source>
        <dbReference type="ARBA" id="ARBA00030918"/>
    </source>
</evidence>
<dbReference type="SMART" id="SM00925">
    <property type="entry name" value="MltA"/>
    <property type="match status" value="1"/>
</dbReference>
<dbReference type="CDD" id="cd14485">
    <property type="entry name" value="mltA_like_LT_A"/>
    <property type="match status" value="1"/>
</dbReference>